<dbReference type="OrthoDB" id="2854648at2"/>
<dbReference type="Proteomes" id="UP000004508">
    <property type="component" value="Unassembled WGS sequence"/>
</dbReference>
<comment type="caution">
    <text evidence="3">The sequence shown here is derived from an EMBL/GenBank/DDBJ whole genome shotgun (WGS) entry which is preliminary data.</text>
</comment>
<dbReference type="EMBL" id="ADVG01000002">
    <property type="protein sequence ID" value="EFH86069.1"/>
    <property type="molecule type" value="Genomic_DNA"/>
</dbReference>
<proteinExistence type="predicted"/>
<feature type="domain" description="Winged helix-turn helix" evidence="2">
    <location>
        <begin position="8"/>
        <end position="52"/>
    </location>
</feature>
<accession>D6TRZ6</accession>
<dbReference type="Pfam" id="PF13592">
    <property type="entry name" value="HTH_33"/>
    <property type="match status" value="1"/>
</dbReference>
<dbReference type="eggNOG" id="COG3335">
    <property type="taxonomic scope" value="Bacteria"/>
</dbReference>
<protein>
    <submittedName>
        <fullName evidence="3">Transposase IS630</fullName>
    </submittedName>
</protein>
<keyword evidence="4" id="KW-1185">Reference proteome</keyword>
<reference evidence="3 4" key="1">
    <citation type="journal article" date="2011" name="Stand. Genomic Sci.">
        <title>Non-contiguous finished genome sequence and contextual data of the filamentous soil bacterium Ktedonobacter racemifer type strain (SOSP1-21).</title>
        <authorList>
            <person name="Chang Y.J."/>
            <person name="Land M."/>
            <person name="Hauser L."/>
            <person name="Chertkov O."/>
            <person name="Del Rio T.G."/>
            <person name="Nolan M."/>
            <person name="Copeland A."/>
            <person name="Tice H."/>
            <person name="Cheng J.F."/>
            <person name="Lucas S."/>
            <person name="Han C."/>
            <person name="Goodwin L."/>
            <person name="Pitluck S."/>
            <person name="Ivanova N."/>
            <person name="Ovchinikova G."/>
            <person name="Pati A."/>
            <person name="Chen A."/>
            <person name="Palaniappan K."/>
            <person name="Mavromatis K."/>
            <person name="Liolios K."/>
            <person name="Brettin T."/>
            <person name="Fiebig A."/>
            <person name="Rohde M."/>
            <person name="Abt B."/>
            <person name="Goker M."/>
            <person name="Detter J.C."/>
            <person name="Woyke T."/>
            <person name="Bristow J."/>
            <person name="Eisen J.A."/>
            <person name="Markowitz V."/>
            <person name="Hugenholtz P."/>
            <person name="Kyrpides N.C."/>
            <person name="Klenk H.P."/>
            <person name="Lapidus A."/>
        </authorList>
    </citation>
    <scope>NUCLEOTIDE SEQUENCE [LARGE SCALE GENOMIC DNA]</scope>
    <source>
        <strain evidence="4">DSM 44963</strain>
    </source>
</reference>
<dbReference type="eggNOG" id="COG3415">
    <property type="taxonomic scope" value="Bacteria"/>
</dbReference>
<dbReference type="InParanoid" id="D6TRZ6"/>
<name>D6TRZ6_KTERA</name>
<dbReference type="InterPro" id="IPR047655">
    <property type="entry name" value="Transpos_IS630-like"/>
</dbReference>
<dbReference type="RefSeq" id="WP_007910061.1">
    <property type="nucleotide sequence ID" value="NZ_ADVG01000002.1"/>
</dbReference>
<evidence type="ECO:0000313" key="3">
    <source>
        <dbReference type="EMBL" id="EFH86069.1"/>
    </source>
</evidence>
<dbReference type="Pfam" id="PF13358">
    <property type="entry name" value="DDE_3"/>
    <property type="match status" value="1"/>
</dbReference>
<dbReference type="Gene3D" id="3.30.420.10">
    <property type="entry name" value="Ribonuclease H-like superfamily/Ribonuclease H"/>
    <property type="match status" value="1"/>
</dbReference>
<dbReference type="InterPro" id="IPR025959">
    <property type="entry name" value="Winged_HTH_dom"/>
</dbReference>
<evidence type="ECO:0000313" key="4">
    <source>
        <dbReference type="Proteomes" id="UP000004508"/>
    </source>
</evidence>
<dbReference type="NCBIfam" id="NF033545">
    <property type="entry name" value="transpos_IS630"/>
    <property type="match status" value="1"/>
</dbReference>
<evidence type="ECO:0000259" key="2">
    <source>
        <dbReference type="Pfam" id="PF13592"/>
    </source>
</evidence>
<dbReference type="InterPro" id="IPR038717">
    <property type="entry name" value="Tc1-like_DDE_dom"/>
</dbReference>
<gene>
    <name evidence="3" type="ORF">Krac_7337</name>
</gene>
<dbReference type="AlphaFoldDB" id="D6TRZ6"/>
<organism evidence="3 4">
    <name type="scientific">Ktedonobacter racemifer DSM 44963</name>
    <dbReference type="NCBI Taxonomy" id="485913"/>
    <lineage>
        <taxon>Bacteria</taxon>
        <taxon>Bacillati</taxon>
        <taxon>Chloroflexota</taxon>
        <taxon>Ktedonobacteria</taxon>
        <taxon>Ktedonobacterales</taxon>
        <taxon>Ktedonobacteraceae</taxon>
        <taxon>Ktedonobacter</taxon>
    </lineage>
</organism>
<feature type="domain" description="Tc1-like transposase DDE" evidence="1">
    <location>
        <begin position="77"/>
        <end position="193"/>
    </location>
</feature>
<dbReference type="InterPro" id="IPR036397">
    <property type="entry name" value="RNaseH_sf"/>
</dbReference>
<sequence length="196" mass="22246">MKQSSIFEQRVGHSVDDSTIYRLLNRHGWRKVMPRPKHPKSDLETQEAFKKNFPALVDAAVAMREPGDERPILIMAQDEGCFGRISQVRRCCAPPGVRPHVPAQLVREYVYAYAAVAPAQGQLVSLILPEISTAMMNLFLEHVSRSFSDHFIVMQVDQAGWHRTQELLIPANIRLIPQPAYSPEVNPVEHVWGLRC</sequence>
<evidence type="ECO:0000259" key="1">
    <source>
        <dbReference type="Pfam" id="PF13358"/>
    </source>
</evidence>
<dbReference type="GO" id="GO:0003676">
    <property type="term" value="F:nucleic acid binding"/>
    <property type="evidence" value="ECO:0007669"/>
    <property type="project" value="InterPro"/>
</dbReference>